<comment type="caution">
    <text evidence="2">The sequence shown here is derived from an EMBL/GenBank/DDBJ whole genome shotgun (WGS) entry which is preliminary data.</text>
</comment>
<dbReference type="PANTHER" id="PTHR39434">
    <property type="match status" value="1"/>
</dbReference>
<protein>
    <submittedName>
        <fullName evidence="2">VOC family protein</fullName>
    </submittedName>
</protein>
<dbReference type="Pfam" id="PF00903">
    <property type="entry name" value="Glyoxalase"/>
    <property type="match status" value="1"/>
</dbReference>
<feature type="domain" description="VOC" evidence="1">
    <location>
        <begin position="4"/>
        <end position="129"/>
    </location>
</feature>
<dbReference type="PROSITE" id="PS51819">
    <property type="entry name" value="VOC"/>
    <property type="match status" value="1"/>
</dbReference>
<gene>
    <name evidence="2" type="ORF">RBH19_07435</name>
</gene>
<dbReference type="RefSeq" id="WP_306728200.1">
    <property type="nucleotide sequence ID" value="NZ_JAVDDT010000004.1"/>
</dbReference>
<dbReference type="InterPro" id="IPR004360">
    <property type="entry name" value="Glyas_Fos-R_dOase_dom"/>
</dbReference>
<dbReference type="SUPFAM" id="SSF54593">
    <property type="entry name" value="Glyoxalase/Bleomycin resistance protein/Dihydroxybiphenyl dioxygenase"/>
    <property type="match status" value="1"/>
</dbReference>
<dbReference type="InterPro" id="IPR029068">
    <property type="entry name" value="Glyas_Bleomycin-R_OHBP_Dase"/>
</dbReference>
<dbReference type="Gene3D" id="3.10.180.10">
    <property type="entry name" value="2,3-Dihydroxybiphenyl 1,2-Dioxygenase, domain 1"/>
    <property type="match status" value="1"/>
</dbReference>
<sequence>MTTIPFHLAFPVRDIESTRRFYVEQLGCSVGREAERWIDLDFFGHQISAHVAELDEPEKHNEVDGDAVPVRHFGAVLPWPRWEALADRLRQHGVDFLIPPRIRFEGEPGEQGTFFIRDPSGNALEFKTFREAERLFQR</sequence>
<name>A0ABU0W8B6_9GAMM</name>
<accession>A0ABU0W8B6</accession>
<keyword evidence="3" id="KW-1185">Reference proteome</keyword>
<evidence type="ECO:0000313" key="3">
    <source>
        <dbReference type="Proteomes" id="UP001239019"/>
    </source>
</evidence>
<dbReference type="CDD" id="cd08357">
    <property type="entry name" value="VOC_like"/>
    <property type="match status" value="1"/>
</dbReference>
<dbReference type="EMBL" id="JAVDDT010000004">
    <property type="protein sequence ID" value="MDQ2069700.1"/>
    <property type="molecule type" value="Genomic_DNA"/>
</dbReference>
<organism evidence="2 3">
    <name type="scientific">Natronospira bacteriovora</name>
    <dbReference type="NCBI Taxonomy" id="3069753"/>
    <lineage>
        <taxon>Bacteria</taxon>
        <taxon>Pseudomonadati</taxon>
        <taxon>Pseudomonadota</taxon>
        <taxon>Gammaproteobacteria</taxon>
        <taxon>Natronospirales</taxon>
        <taxon>Natronospiraceae</taxon>
        <taxon>Natronospira</taxon>
    </lineage>
</organism>
<reference evidence="2 3" key="1">
    <citation type="submission" date="2023-08" db="EMBL/GenBank/DDBJ databases">
        <title>Whole-genome sequencing of halo(alkali)philic microorganisms from hypersaline lakes.</title>
        <authorList>
            <person name="Sorokin D.Y."/>
            <person name="Abbas B."/>
            <person name="Merkel A.Y."/>
        </authorList>
    </citation>
    <scope>NUCLEOTIDE SEQUENCE [LARGE SCALE GENOMIC DNA]</scope>
    <source>
        <strain evidence="2 3">AB-CW4</strain>
    </source>
</reference>
<evidence type="ECO:0000313" key="2">
    <source>
        <dbReference type="EMBL" id="MDQ2069700.1"/>
    </source>
</evidence>
<dbReference type="InterPro" id="IPR037523">
    <property type="entry name" value="VOC_core"/>
</dbReference>
<proteinExistence type="predicted"/>
<dbReference type="Proteomes" id="UP001239019">
    <property type="component" value="Unassembled WGS sequence"/>
</dbReference>
<dbReference type="PANTHER" id="PTHR39434:SF1">
    <property type="entry name" value="VOC DOMAIN-CONTAINING PROTEIN"/>
    <property type="match status" value="1"/>
</dbReference>
<evidence type="ECO:0000259" key="1">
    <source>
        <dbReference type="PROSITE" id="PS51819"/>
    </source>
</evidence>